<feature type="domain" description="MULE transposase" evidence="1">
    <location>
        <begin position="185"/>
        <end position="263"/>
    </location>
</feature>
<dbReference type="AlphaFoldDB" id="A0AAE1GR96"/>
<proteinExistence type="predicted"/>
<dbReference type="EMBL" id="JAHWGI010000026">
    <property type="protein sequence ID" value="KAK3907976.1"/>
    <property type="molecule type" value="Genomic_DNA"/>
</dbReference>
<accession>A0AAE1GR96</accession>
<sequence length="447" mass="51504">MRKMKGGRISLACTLRKADGNCPGRASCNEDGTNARVTTLHTHAGNPTFKKKRELRKSILDRCRTNDPSSFRDIVEQEGDGYSRRVKMSNNHNSLRSAMRRARLEKFPKIPGSLSALGEALRKRKNRHITRSKDGKDNLFFGAVGSSRRETRSIIFMSRRQLACLRKAKKLFADGTWDARPSTPKSRQVFSISTCTKNRRVLPLAVVLMQSRSNAAYDKLFTVLRDNGCNPRVVHTDFEIAQYSSWKRVFGRQLRVEGCLYHYVVRLRKRAKKLRLSALLKRNAVANSIVRSCNALPLLPHYRFEEGLATIKRRARRAGLQIQLAQFFQYMEYTWAPRRKIVSVYHSTDRTNNVAESWNKTLTMTVKQKSPNVWLFIDALVKLEERYAQDIFNVRHGRPANRLRKSSAVRNDQVIRELTGSLNADDISISQFLRQASYRMQNVWNPV</sequence>
<organism evidence="2 3">
    <name type="scientific">Frankliniella fusca</name>
    <dbReference type="NCBI Taxonomy" id="407009"/>
    <lineage>
        <taxon>Eukaryota</taxon>
        <taxon>Metazoa</taxon>
        <taxon>Ecdysozoa</taxon>
        <taxon>Arthropoda</taxon>
        <taxon>Hexapoda</taxon>
        <taxon>Insecta</taxon>
        <taxon>Pterygota</taxon>
        <taxon>Neoptera</taxon>
        <taxon>Paraneoptera</taxon>
        <taxon>Thysanoptera</taxon>
        <taxon>Terebrantia</taxon>
        <taxon>Thripoidea</taxon>
        <taxon>Thripidae</taxon>
        <taxon>Frankliniella</taxon>
    </lineage>
</organism>
<protein>
    <submittedName>
        <fullName evidence="2">NAD(P)H-quinone oxidoreductase subunit J, chloroplastic</fullName>
    </submittedName>
</protein>
<keyword evidence="3" id="KW-1185">Reference proteome</keyword>
<dbReference type="Pfam" id="PF10551">
    <property type="entry name" value="MULE"/>
    <property type="match status" value="1"/>
</dbReference>
<gene>
    <name evidence="2" type="ORF">KUF71_018613</name>
</gene>
<reference evidence="2" key="2">
    <citation type="journal article" date="2023" name="BMC Genomics">
        <title>Pest status, molecular evolution, and epigenetic factors derived from the genome assembly of Frankliniella fusca, a thysanopteran phytovirus vector.</title>
        <authorList>
            <person name="Catto M.A."/>
            <person name="Labadie P.E."/>
            <person name="Jacobson A.L."/>
            <person name="Kennedy G.G."/>
            <person name="Srinivasan R."/>
            <person name="Hunt B.G."/>
        </authorList>
    </citation>
    <scope>NUCLEOTIDE SEQUENCE</scope>
    <source>
        <strain evidence="2">PL_HMW_Pooled</strain>
    </source>
</reference>
<evidence type="ECO:0000313" key="2">
    <source>
        <dbReference type="EMBL" id="KAK3907976.1"/>
    </source>
</evidence>
<evidence type="ECO:0000259" key="1">
    <source>
        <dbReference type="Pfam" id="PF10551"/>
    </source>
</evidence>
<evidence type="ECO:0000313" key="3">
    <source>
        <dbReference type="Proteomes" id="UP001219518"/>
    </source>
</evidence>
<comment type="caution">
    <text evidence="2">The sequence shown here is derived from an EMBL/GenBank/DDBJ whole genome shotgun (WGS) entry which is preliminary data.</text>
</comment>
<dbReference type="InterPro" id="IPR018289">
    <property type="entry name" value="MULE_transposase_dom"/>
</dbReference>
<reference evidence="2" key="1">
    <citation type="submission" date="2021-07" db="EMBL/GenBank/DDBJ databases">
        <authorList>
            <person name="Catto M.A."/>
            <person name="Jacobson A."/>
            <person name="Kennedy G."/>
            <person name="Labadie P."/>
            <person name="Hunt B.G."/>
            <person name="Srinivasan R."/>
        </authorList>
    </citation>
    <scope>NUCLEOTIDE SEQUENCE</scope>
    <source>
        <strain evidence="2">PL_HMW_Pooled</strain>
        <tissue evidence="2">Head</tissue>
    </source>
</reference>
<name>A0AAE1GR96_9NEOP</name>
<dbReference type="Proteomes" id="UP001219518">
    <property type="component" value="Unassembled WGS sequence"/>
</dbReference>